<proteinExistence type="predicted"/>
<dbReference type="EMBL" id="LXQA011019220">
    <property type="protein sequence ID" value="MCI81446.1"/>
    <property type="molecule type" value="Genomic_DNA"/>
</dbReference>
<feature type="non-terminal residue" evidence="1">
    <location>
        <position position="34"/>
    </location>
</feature>
<organism evidence="1 2">
    <name type="scientific">Trifolium medium</name>
    <dbReference type="NCBI Taxonomy" id="97028"/>
    <lineage>
        <taxon>Eukaryota</taxon>
        <taxon>Viridiplantae</taxon>
        <taxon>Streptophyta</taxon>
        <taxon>Embryophyta</taxon>
        <taxon>Tracheophyta</taxon>
        <taxon>Spermatophyta</taxon>
        <taxon>Magnoliopsida</taxon>
        <taxon>eudicotyledons</taxon>
        <taxon>Gunneridae</taxon>
        <taxon>Pentapetalae</taxon>
        <taxon>rosids</taxon>
        <taxon>fabids</taxon>
        <taxon>Fabales</taxon>
        <taxon>Fabaceae</taxon>
        <taxon>Papilionoideae</taxon>
        <taxon>50 kb inversion clade</taxon>
        <taxon>NPAAA clade</taxon>
        <taxon>Hologalegina</taxon>
        <taxon>IRL clade</taxon>
        <taxon>Trifolieae</taxon>
        <taxon>Trifolium</taxon>
    </lineage>
</organism>
<protein>
    <recommendedName>
        <fullName evidence="3">Copia-type polyprotein</fullName>
    </recommendedName>
</protein>
<comment type="caution">
    <text evidence="1">The sequence shown here is derived from an EMBL/GenBank/DDBJ whole genome shotgun (WGS) entry which is preliminary data.</text>
</comment>
<sequence>MEKPKVSHLAAVKRILRYVKGTVDCGIMFPASDV</sequence>
<name>A0A392UZK5_9FABA</name>
<reference evidence="1 2" key="1">
    <citation type="journal article" date="2018" name="Front. Plant Sci.">
        <title>Red Clover (Trifolium pratense) and Zigzag Clover (T. medium) - A Picture of Genomic Similarities and Differences.</title>
        <authorList>
            <person name="Dluhosova J."/>
            <person name="Istvanek J."/>
            <person name="Nedelnik J."/>
            <person name="Repkova J."/>
        </authorList>
    </citation>
    <scope>NUCLEOTIDE SEQUENCE [LARGE SCALE GENOMIC DNA]</scope>
    <source>
        <strain evidence="2">cv. 10/8</strain>
        <tissue evidence="1">Leaf</tissue>
    </source>
</reference>
<keyword evidence="2" id="KW-1185">Reference proteome</keyword>
<evidence type="ECO:0000313" key="2">
    <source>
        <dbReference type="Proteomes" id="UP000265520"/>
    </source>
</evidence>
<accession>A0A392UZK5</accession>
<dbReference type="AlphaFoldDB" id="A0A392UZK5"/>
<evidence type="ECO:0008006" key="3">
    <source>
        <dbReference type="Google" id="ProtNLM"/>
    </source>
</evidence>
<dbReference type="Proteomes" id="UP000265520">
    <property type="component" value="Unassembled WGS sequence"/>
</dbReference>
<evidence type="ECO:0000313" key="1">
    <source>
        <dbReference type="EMBL" id="MCI81446.1"/>
    </source>
</evidence>